<dbReference type="Gene3D" id="1.10.8.80">
    <property type="entry name" value="Magnesium chelatase subunit I, C-Terminal domain"/>
    <property type="match status" value="1"/>
</dbReference>
<keyword evidence="8" id="KW-1185">Reference proteome</keyword>
<dbReference type="InterPro" id="IPR003593">
    <property type="entry name" value="AAA+_ATPase"/>
</dbReference>
<keyword evidence="2" id="KW-0547">Nucleotide-binding</keyword>
<dbReference type="Gene3D" id="3.40.50.300">
    <property type="entry name" value="P-loop containing nucleotide triphosphate hydrolases"/>
    <property type="match status" value="1"/>
</dbReference>
<evidence type="ECO:0000256" key="3">
    <source>
        <dbReference type="ARBA" id="ARBA00022840"/>
    </source>
</evidence>
<dbReference type="NCBIfam" id="TIGR02442">
    <property type="entry name" value="Cob-chelat-sub"/>
    <property type="match status" value="1"/>
</dbReference>
<evidence type="ECO:0000256" key="1">
    <source>
        <dbReference type="ARBA" id="ARBA00005799"/>
    </source>
</evidence>
<proteinExistence type="inferred from homology"/>
<dbReference type="InterPro" id="IPR052989">
    <property type="entry name" value="Mg-chelatase_DI-like"/>
</dbReference>
<dbReference type="PANTHER" id="PTHR35023">
    <property type="entry name" value="CHELATASE-RELATED"/>
    <property type="match status" value="1"/>
</dbReference>
<dbReference type="Pfam" id="PF01078">
    <property type="entry name" value="Mg_chelatase"/>
    <property type="match status" value="1"/>
</dbReference>
<comment type="similarity">
    <text evidence="1">Belongs to the Mg-chelatase subunits D/I family.</text>
</comment>
<feature type="compositionally biased region" description="Basic and acidic residues" evidence="5">
    <location>
        <begin position="345"/>
        <end position="357"/>
    </location>
</feature>
<name>A0A975GBR0_9THEO</name>
<feature type="domain" description="VWFA" evidence="6">
    <location>
        <begin position="528"/>
        <end position="719"/>
    </location>
</feature>
<dbReference type="Gene3D" id="3.40.50.410">
    <property type="entry name" value="von Willebrand factor, type A domain"/>
    <property type="match status" value="1"/>
</dbReference>
<dbReference type="EMBL" id="CP060096">
    <property type="protein sequence ID" value="QSZ28407.1"/>
    <property type="molecule type" value="Genomic_DNA"/>
</dbReference>
<dbReference type="InterPro" id="IPR002035">
    <property type="entry name" value="VWF_A"/>
</dbReference>
<dbReference type="InterPro" id="IPR012804">
    <property type="entry name" value="Cob_chelat_sub_put"/>
</dbReference>
<feature type="compositionally biased region" description="Low complexity" evidence="5">
    <location>
        <begin position="386"/>
        <end position="398"/>
    </location>
</feature>
<sequence>MRRNLYNMYYPFCAIVGQEKMKKALILNVVNTRLCGVLIRGEKGTAKSTAVRALAELLPEIKVVEGCPFGCDPENPALMCKDCREKWEKGEKLPAITRKMRVIDLPISATEDRVVGTIDIEKAMKKGEKSFEPGVLAEANRGILYVDEVNLLDDHVVDILLDSAAMGVNIVEREGVSYSHPANFILVGTMNPEEGDLRPQLLDRFGLCVTVEGIEDLKDRVEIIKNTLAFEEDPAKFSEKWEEKQEELRQKIINAKKLLPKVKVDDEMLELIAYISLDMGVDGHRADIIMMKTASTIAAYKGKDNVTEEDVKEAAELVLPHRMRKKPFQQSQMDQEKLEQTFKEEKKRFQTKEKPIFKEQNQQQEQKPKTETKKTEQILMEQETTSSQNQQQQFSGSQMRPEIELEAIEEDKKKTDESIETSSAENEKNSEGDVYGIGEEFSVRDIVLPKDKALRKKGSGKRSLTRISNKSGRYVKSRIQRLNNDIAFDATLRAAAPYQTSRDKEGLAISIKDKDIREKVREKKIGNLIVFVLDASCSMSANQRIMATKGAIVSLLIDAYQKRDKVAMVVFKGEEAEVVLPPTSSVELAYRLMEELPTGGKTPLSDGLYKGLQLIKNEMYKNPDIYPVIVLISDGRGNVSRGSKKSKEEVRELALTIKNEGIKAIVIDVEQECLFKYYSKYYSEKISPAKEIADLMDAKYYRIDNLKAESIIDAVKQSLEI</sequence>
<accession>A0A975GBR0</accession>
<dbReference type="InterPro" id="IPR041702">
    <property type="entry name" value="BchD/ChlD_VWA"/>
</dbReference>
<feature type="region of interest" description="Disordered" evidence="5">
    <location>
        <begin position="345"/>
        <end position="376"/>
    </location>
</feature>
<dbReference type="AlphaFoldDB" id="A0A975GBR0"/>
<dbReference type="SMART" id="SM00382">
    <property type="entry name" value="AAA"/>
    <property type="match status" value="1"/>
</dbReference>
<dbReference type="Pfam" id="PF13519">
    <property type="entry name" value="VWA_2"/>
    <property type="match status" value="1"/>
</dbReference>
<keyword evidence="3" id="KW-0067">ATP-binding</keyword>
<dbReference type="Proteomes" id="UP000671913">
    <property type="component" value="Chromosome"/>
</dbReference>
<dbReference type="InterPro" id="IPR041628">
    <property type="entry name" value="ChlI/MoxR_AAA_lid"/>
</dbReference>
<dbReference type="PANTHER" id="PTHR35023:SF1">
    <property type="entry name" value="MG-PROTOPORPHYRIN IX CHELATASE"/>
    <property type="match status" value="1"/>
</dbReference>
<feature type="region of interest" description="Disordered" evidence="5">
    <location>
        <begin position="408"/>
        <end position="432"/>
    </location>
</feature>
<dbReference type="InterPro" id="IPR027417">
    <property type="entry name" value="P-loop_NTPase"/>
</dbReference>
<evidence type="ECO:0000256" key="5">
    <source>
        <dbReference type="SAM" id="MobiDB-lite"/>
    </source>
</evidence>
<dbReference type="Pfam" id="PF17863">
    <property type="entry name" value="AAA_lid_2"/>
    <property type="match status" value="1"/>
</dbReference>
<dbReference type="InterPro" id="IPR000523">
    <property type="entry name" value="Mg_chelatse_chII-like_cat_dom"/>
</dbReference>
<feature type="region of interest" description="Disordered" evidence="5">
    <location>
        <begin position="381"/>
        <end position="400"/>
    </location>
</feature>
<dbReference type="InterPro" id="IPR036465">
    <property type="entry name" value="vWFA_dom_sf"/>
</dbReference>
<dbReference type="SUPFAM" id="SSF53300">
    <property type="entry name" value="vWA-like"/>
    <property type="match status" value="1"/>
</dbReference>
<evidence type="ECO:0000259" key="6">
    <source>
        <dbReference type="PROSITE" id="PS50234"/>
    </source>
</evidence>
<dbReference type="SUPFAM" id="SSF52540">
    <property type="entry name" value="P-loop containing nucleoside triphosphate hydrolases"/>
    <property type="match status" value="1"/>
</dbReference>
<feature type="compositionally biased region" description="Basic and acidic residues" evidence="5">
    <location>
        <begin position="366"/>
        <end position="376"/>
    </location>
</feature>
<dbReference type="SMART" id="SM00327">
    <property type="entry name" value="VWA"/>
    <property type="match status" value="1"/>
</dbReference>
<dbReference type="GO" id="GO:0005524">
    <property type="term" value="F:ATP binding"/>
    <property type="evidence" value="ECO:0007669"/>
    <property type="project" value="UniProtKB-KW"/>
</dbReference>
<evidence type="ECO:0000313" key="7">
    <source>
        <dbReference type="EMBL" id="QSZ28407.1"/>
    </source>
</evidence>
<dbReference type="KEGG" id="aaut:ACETAC_07950"/>
<organism evidence="7 8">
    <name type="scientific">Aceticella autotrophica</name>
    <dbReference type="NCBI Taxonomy" id="2755338"/>
    <lineage>
        <taxon>Bacteria</taxon>
        <taxon>Bacillati</taxon>
        <taxon>Bacillota</taxon>
        <taxon>Clostridia</taxon>
        <taxon>Thermoanaerobacterales</taxon>
        <taxon>Thermoanaerobacteraceae</taxon>
        <taxon>Aceticella</taxon>
    </lineage>
</organism>
<evidence type="ECO:0000313" key="8">
    <source>
        <dbReference type="Proteomes" id="UP000671913"/>
    </source>
</evidence>
<reference evidence="7" key="1">
    <citation type="submission" date="2020-08" db="EMBL/GenBank/DDBJ databases">
        <title>Genomic insights into the carbon and energy metabolism of the first obligate autotrophic acetogenic bacterium Aceticella autotrophica gen. nov., sp. nov.</title>
        <authorList>
            <person name="Toshchakov S.V."/>
            <person name="Elcheninov A.G."/>
            <person name="Kublanov I.V."/>
            <person name="Frolov E.N."/>
            <person name="Lebedinsky A.V."/>
        </authorList>
    </citation>
    <scope>NUCLEOTIDE SEQUENCE</scope>
    <source>
        <strain evidence="7">3443-3Ac</strain>
    </source>
</reference>
<evidence type="ECO:0000256" key="2">
    <source>
        <dbReference type="ARBA" id="ARBA00022741"/>
    </source>
</evidence>
<gene>
    <name evidence="7" type="ORF">ACETAC_07950</name>
</gene>
<dbReference type="CDD" id="cd01451">
    <property type="entry name" value="vWA_Magnesium_chelatase"/>
    <property type="match status" value="1"/>
</dbReference>
<protein>
    <recommendedName>
        <fullName evidence="4">Mg-protoporphyrin IX chelatase</fullName>
    </recommendedName>
</protein>
<evidence type="ECO:0000256" key="4">
    <source>
        <dbReference type="ARBA" id="ARBA00030759"/>
    </source>
</evidence>
<dbReference type="PROSITE" id="PS50234">
    <property type="entry name" value="VWFA"/>
    <property type="match status" value="1"/>
</dbReference>